<dbReference type="AlphaFoldDB" id="A0AA38CYY0"/>
<dbReference type="InterPro" id="IPR049069">
    <property type="entry name" value="MRB1590-like_C"/>
</dbReference>
<reference evidence="2 3" key="1">
    <citation type="journal article" date="2014" name="Int. J. Syst. Evol. Microbiol.">
        <title>Complete genome sequence of Corynebacterium casei LMG S-19264T (=DSM 44701T), isolated from a smear-ripened cheese.</title>
        <authorList>
            <consortium name="US DOE Joint Genome Institute (JGI-PGF)"/>
            <person name="Walter F."/>
            <person name="Albersmeier A."/>
            <person name="Kalinowski J."/>
            <person name="Ruckert C."/>
        </authorList>
    </citation>
    <scope>NUCLEOTIDE SEQUENCE [LARGE SCALE GENOMIC DNA]</scope>
    <source>
        <strain evidence="2 3">NBRC 114545</strain>
    </source>
</reference>
<evidence type="ECO:0000313" key="3">
    <source>
        <dbReference type="Proteomes" id="UP001157039"/>
    </source>
</evidence>
<sequence length="54" mass="6108">MTIAQAVDQIYNYIDRKGLDAISPYSGHPGNLALPRKQEFCAALNRYRGLKIKK</sequence>
<dbReference type="Pfam" id="PF21117">
    <property type="entry name" value="MRB1590_C"/>
    <property type="match status" value="1"/>
</dbReference>
<organism evidence="2 3">
    <name type="scientific">Tetragenococcus osmophilus</name>
    <dbReference type="NCBI Taxonomy" id="526944"/>
    <lineage>
        <taxon>Bacteria</taxon>
        <taxon>Bacillati</taxon>
        <taxon>Bacillota</taxon>
        <taxon>Bacilli</taxon>
        <taxon>Lactobacillales</taxon>
        <taxon>Enterococcaceae</taxon>
        <taxon>Tetragenococcus</taxon>
    </lineage>
</organism>
<feature type="domain" description="MRB1590-like C-terminal" evidence="1">
    <location>
        <begin position="2"/>
        <end position="53"/>
    </location>
</feature>
<proteinExistence type="predicted"/>
<evidence type="ECO:0000259" key="1">
    <source>
        <dbReference type="Pfam" id="PF21117"/>
    </source>
</evidence>
<gene>
    <name evidence="2" type="ORF">GCM10025885_11510</name>
</gene>
<protein>
    <recommendedName>
        <fullName evidence="1">MRB1590-like C-terminal domain-containing protein</fullName>
    </recommendedName>
</protein>
<name>A0AA38CYY0_9ENTE</name>
<comment type="caution">
    <text evidence="2">The sequence shown here is derived from an EMBL/GenBank/DDBJ whole genome shotgun (WGS) entry which is preliminary data.</text>
</comment>
<dbReference type="EMBL" id="BSUW01000001">
    <property type="protein sequence ID" value="GMA72102.1"/>
    <property type="molecule type" value="Genomic_DNA"/>
</dbReference>
<dbReference type="Proteomes" id="UP001157039">
    <property type="component" value="Unassembled WGS sequence"/>
</dbReference>
<accession>A0AA38CYY0</accession>
<evidence type="ECO:0000313" key="2">
    <source>
        <dbReference type="EMBL" id="GMA72102.1"/>
    </source>
</evidence>